<reference evidence="1" key="1">
    <citation type="submission" date="2020-03" db="EMBL/GenBank/DDBJ databases">
        <title>The deep terrestrial virosphere.</title>
        <authorList>
            <person name="Holmfeldt K."/>
            <person name="Nilsson E."/>
            <person name="Simone D."/>
            <person name="Lopez-Fernandez M."/>
            <person name="Wu X."/>
            <person name="de Brujin I."/>
            <person name="Lundin D."/>
            <person name="Andersson A."/>
            <person name="Bertilsson S."/>
            <person name="Dopson M."/>
        </authorList>
    </citation>
    <scope>NUCLEOTIDE SEQUENCE</scope>
    <source>
        <strain evidence="1">MM415B01331</strain>
    </source>
</reference>
<evidence type="ECO:0000313" key="1">
    <source>
        <dbReference type="EMBL" id="QJA59182.1"/>
    </source>
</evidence>
<dbReference type="PANTHER" id="PTHR43861">
    <property type="entry name" value="TRANS-ACONITATE 2-METHYLTRANSFERASE-RELATED"/>
    <property type="match status" value="1"/>
</dbReference>
<dbReference type="SUPFAM" id="SSF53335">
    <property type="entry name" value="S-adenosyl-L-methionine-dependent methyltransferases"/>
    <property type="match status" value="1"/>
</dbReference>
<sequence length="214" mass="24914">MPNTETIRSFYNSYLGKLEKPTERHKFIFQTLDGLILKNAAVLDIGCGTGITSKHLAERAKSVVAIDLSPVLIDFALFNNSNINLQYFVADIIDWESKTKFDFIFMIDVFEHIPVESIPALMGKLKDLSHEKTQIYLNIPSFDVLNYLSQHHPDAMQIVDEPHKDVTIYFREIGFYPMYSRLYWGQYIEYLFYPEQMMKNTFKGIFKSLEKKAS</sequence>
<dbReference type="InterPro" id="IPR029063">
    <property type="entry name" value="SAM-dependent_MTases_sf"/>
</dbReference>
<dbReference type="Gene3D" id="3.40.50.150">
    <property type="entry name" value="Vaccinia Virus protein VP39"/>
    <property type="match status" value="1"/>
</dbReference>
<protein>
    <submittedName>
        <fullName evidence="1">Putative methyltransferase</fullName>
    </submittedName>
</protein>
<dbReference type="GO" id="GO:0008168">
    <property type="term" value="F:methyltransferase activity"/>
    <property type="evidence" value="ECO:0007669"/>
    <property type="project" value="UniProtKB-KW"/>
</dbReference>
<dbReference type="EMBL" id="MT141358">
    <property type="protein sequence ID" value="QJA59182.1"/>
    <property type="molecule type" value="Genomic_DNA"/>
</dbReference>
<dbReference type="CDD" id="cd02440">
    <property type="entry name" value="AdoMet_MTases"/>
    <property type="match status" value="1"/>
</dbReference>
<keyword evidence="1" id="KW-0808">Transferase</keyword>
<dbReference type="Pfam" id="PF13489">
    <property type="entry name" value="Methyltransf_23"/>
    <property type="match status" value="1"/>
</dbReference>
<keyword evidence="1" id="KW-0489">Methyltransferase</keyword>
<accession>A0A6M3IRU8</accession>
<gene>
    <name evidence="1" type="ORF">MM415B01331_0012</name>
</gene>
<name>A0A6M3IRU8_9ZZZZ</name>
<proteinExistence type="predicted"/>
<organism evidence="1">
    <name type="scientific">viral metagenome</name>
    <dbReference type="NCBI Taxonomy" id="1070528"/>
    <lineage>
        <taxon>unclassified sequences</taxon>
        <taxon>metagenomes</taxon>
        <taxon>organismal metagenomes</taxon>
    </lineage>
</organism>
<dbReference type="GO" id="GO:0032259">
    <property type="term" value="P:methylation"/>
    <property type="evidence" value="ECO:0007669"/>
    <property type="project" value="UniProtKB-KW"/>
</dbReference>
<dbReference type="AlphaFoldDB" id="A0A6M3IRU8"/>